<dbReference type="Gene3D" id="3.30.559.10">
    <property type="entry name" value="Chloramphenicol acetyltransferase-like domain"/>
    <property type="match status" value="1"/>
</dbReference>
<evidence type="ECO:0000256" key="1">
    <source>
        <dbReference type="ARBA" id="ARBA00022679"/>
    </source>
</evidence>
<keyword evidence="3" id="KW-1185">Reference proteome</keyword>
<dbReference type="Pfam" id="PF02458">
    <property type="entry name" value="Transferase"/>
    <property type="match status" value="1"/>
</dbReference>
<organism evidence="2 3">
    <name type="scientific">Vicia faba</name>
    <name type="common">Broad bean</name>
    <name type="synonym">Faba vulgaris</name>
    <dbReference type="NCBI Taxonomy" id="3906"/>
    <lineage>
        <taxon>Eukaryota</taxon>
        <taxon>Viridiplantae</taxon>
        <taxon>Streptophyta</taxon>
        <taxon>Embryophyta</taxon>
        <taxon>Tracheophyta</taxon>
        <taxon>Spermatophyta</taxon>
        <taxon>Magnoliopsida</taxon>
        <taxon>eudicotyledons</taxon>
        <taxon>Gunneridae</taxon>
        <taxon>Pentapetalae</taxon>
        <taxon>rosids</taxon>
        <taxon>fabids</taxon>
        <taxon>Fabales</taxon>
        <taxon>Fabaceae</taxon>
        <taxon>Papilionoideae</taxon>
        <taxon>50 kb inversion clade</taxon>
        <taxon>NPAAA clade</taxon>
        <taxon>Hologalegina</taxon>
        <taxon>IRL clade</taxon>
        <taxon>Fabeae</taxon>
        <taxon>Vicia</taxon>
    </lineage>
</organism>
<proteinExistence type="predicted"/>
<accession>A0AAV1B2D4</accession>
<evidence type="ECO:0000313" key="2">
    <source>
        <dbReference type="EMBL" id="CAI8614807.1"/>
    </source>
</evidence>
<protein>
    <submittedName>
        <fullName evidence="2">Uncharacterized protein</fullName>
    </submittedName>
</protein>
<dbReference type="InterPro" id="IPR051283">
    <property type="entry name" value="Sec_Metabolite_Acyltrans"/>
</dbReference>
<dbReference type="EMBL" id="OX451740">
    <property type="protein sequence ID" value="CAI8614807.1"/>
    <property type="molecule type" value="Genomic_DNA"/>
</dbReference>
<sequence>MASFKRIYKTTHKAPFQTIEKQKQAVSLSHNNNASCSIFCNNVGALFIHAIAENTTVSDILQPNYVPPIVHSFFPLNSVKNHEATSQPTLAVQVTELSNGIFIAFTINHVVSDGKSFWHFVNSWSQISKGSQKITKQPSLQRCFPNDIELPIRFPFTKKNHRTEAVLKSYQKESFISPRRKSQN</sequence>
<dbReference type="GO" id="GO:0016740">
    <property type="term" value="F:transferase activity"/>
    <property type="evidence" value="ECO:0007669"/>
    <property type="project" value="UniProtKB-KW"/>
</dbReference>
<name>A0AAV1B2D4_VICFA</name>
<dbReference type="AlphaFoldDB" id="A0AAV1B2D4"/>
<dbReference type="InterPro" id="IPR023213">
    <property type="entry name" value="CAT-like_dom_sf"/>
</dbReference>
<dbReference type="PANTHER" id="PTHR31896:SF43">
    <property type="entry name" value="PROTEIN ENHANCED PSEUDOMONAS SUSCEPTIBILITY 1"/>
    <property type="match status" value="1"/>
</dbReference>
<gene>
    <name evidence="2" type="ORF">VFH_V147720</name>
</gene>
<dbReference type="Proteomes" id="UP001157006">
    <property type="component" value="Chromosome 5"/>
</dbReference>
<reference evidence="2 3" key="1">
    <citation type="submission" date="2023-01" db="EMBL/GenBank/DDBJ databases">
        <authorList>
            <person name="Kreplak J."/>
        </authorList>
    </citation>
    <scope>NUCLEOTIDE SEQUENCE [LARGE SCALE GENOMIC DNA]</scope>
</reference>
<evidence type="ECO:0000313" key="3">
    <source>
        <dbReference type="Proteomes" id="UP001157006"/>
    </source>
</evidence>
<keyword evidence="1" id="KW-0808">Transferase</keyword>
<dbReference type="PANTHER" id="PTHR31896">
    <property type="entry name" value="FAMILY REGULATORY PROTEIN, PUTATIVE (AFU_ORTHOLOGUE AFUA_3G14730)-RELATED"/>
    <property type="match status" value="1"/>
</dbReference>